<proteinExistence type="predicted"/>
<evidence type="ECO:0000313" key="1">
    <source>
        <dbReference type="EMBL" id="QBM87831.1"/>
    </source>
</evidence>
<dbReference type="STRING" id="2163413.A0A4P6XPR8"/>
<dbReference type="Proteomes" id="UP000292447">
    <property type="component" value="Chromosome II"/>
</dbReference>
<name>A0A4P6XPR8_9ASCO</name>
<accession>A0A4P6XPR8</accession>
<reference evidence="2" key="1">
    <citation type="submission" date="2019-03" db="EMBL/GenBank/DDBJ databases">
        <title>Snf2 controls pulcherriminic acid biosynthesis and connects pigmentation and antifungal activity of the yeast Metschnikowia pulcherrima.</title>
        <authorList>
            <person name="Gore-Lloyd D."/>
            <person name="Sumann I."/>
            <person name="Brachmann A.O."/>
            <person name="Schneeberger K."/>
            <person name="Ortiz-Merino R.A."/>
            <person name="Moreno-Beltran M."/>
            <person name="Schlaefli M."/>
            <person name="Kirner P."/>
            <person name="Santos Kron A."/>
            <person name="Wolfe K.H."/>
            <person name="Piel J."/>
            <person name="Ahrens C.H."/>
            <person name="Henk D."/>
            <person name="Freimoser F.M."/>
        </authorList>
    </citation>
    <scope>NUCLEOTIDE SEQUENCE [LARGE SCALE GENOMIC DNA]</scope>
    <source>
        <strain evidence="2">APC 1.2</strain>
    </source>
</reference>
<organism evidence="1 2">
    <name type="scientific">Metschnikowia aff. pulcherrima</name>
    <dbReference type="NCBI Taxonomy" id="2163413"/>
    <lineage>
        <taxon>Eukaryota</taxon>
        <taxon>Fungi</taxon>
        <taxon>Dikarya</taxon>
        <taxon>Ascomycota</taxon>
        <taxon>Saccharomycotina</taxon>
        <taxon>Pichiomycetes</taxon>
        <taxon>Metschnikowiaceae</taxon>
        <taxon>Metschnikowia</taxon>
    </lineage>
</organism>
<keyword evidence="2" id="KW-1185">Reference proteome</keyword>
<sequence>MSGLFKYGSLPKQLLSQINRSPLLQSLWANQNGTAVNSPSTLPLDMRSKDEIYKNVNMQNAGKLGIEVKAKQGFAYAKELMKFYKHGVSAVWQNNKKVRKLKNEGYTLLGLLDRAGKEQGIKIANLEALTKYMAQAIYMNLMENRAEKDATTGDVIRTDRALEACVSPRLFNMSRADFQMIRRTPRDFMKIPMFAVIFTIFMEMTPVFCYAFPEVTPLTCVLPLILPRIWRSEPLQKLQREITEAKIGPVDDYVMKTAFNMPLEHLRLVCASLRLKTKYIPNSLFPEFVLRKRLHDHFNYLSVDNYYLSGLNGDGNVWDLSVQELVSACLERNLVPDCKQLVEILSKGPIEKRTDALDELRLKLVRFIADFGSANVGYLAVAHLLESPDTKMVKNWRK</sequence>
<evidence type="ECO:0000313" key="2">
    <source>
        <dbReference type="Proteomes" id="UP000292447"/>
    </source>
</evidence>
<gene>
    <name evidence="1" type="primary">MPUL0B10440</name>
    <name evidence="1" type="ORF">METSCH_B10440</name>
</gene>
<dbReference type="EMBL" id="CP034457">
    <property type="protein sequence ID" value="QBM87831.1"/>
    <property type="molecule type" value="Genomic_DNA"/>
</dbReference>
<protein>
    <submittedName>
        <fullName evidence="1">Pentamidine resistance factor</fullName>
    </submittedName>
</protein>
<dbReference type="AlphaFoldDB" id="A0A4P6XPR8"/>